<dbReference type="GO" id="GO:0008168">
    <property type="term" value="F:methyltransferase activity"/>
    <property type="evidence" value="ECO:0007669"/>
    <property type="project" value="InterPro"/>
</dbReference>
<proteinExistence type="predicted"/>
<dbReference type="FunFam" id="1.10.287.1080:FF:000001">
    <property type="entry name" value="Nucleoside triphosphate pyrophosphohydrolase"/>
    <property type="match status" value="1"/>
</dbReference>
<dbReference type="Pfam" id="PF00590">
    <property type="entry name" value="TP_methylase"/>
    <property type="match status" value="1"/>
</dbReference>
<dbReference type="Proteomes" id="UP000366051">
    <property type="component" value="Chromosome"/>
</dbReference>
<dbReference type="InterPro" id="IPR035013">
    <property type="entry name" value="YabN_N"/>
</dbReference>
<dbReference type="GO" id="GO:0006203">
    <property type="term" value="P:dGTP catabolic process"/>
    <property type="evidence" value="ECO:0007669"/>
    <property type="project" value="TreeGrafter"/>
</dbReference>
<dbReference type="NCBIfam" id="TIGR00444">
    <property type="entry name" value="mazG"/>
    <property type="match status" value="1"/>
</dbReference>
<accession>A0A5Q2N341</accession>
<dbReference type="InterPro" id="IPR024180">
    <property type="entry name" value="Tetrapyrrole_Mease/MazG_pred"/>
</dbReference>
<name>A0A5Q2N341_9FIRM</name>
<reference evidence="4" key="1">
    <citation type="submission" date="2019-11" db="EMBL/GenBank/DDBJ databases">
        <title>Genome sequence of Heliorestis convoluta strain HH, an alkaliphilic and minimalistic phototrophic bacterium from a soda lake in Egypt.</title>
        <authorList>
            <person name="Dewey E.D."/>
            <person name="Stokes L.M."/>
            <person name="Burchell B.M."/>
            <person name="Shaffer K.N."/>
            <person name="Huntington A.M."/>
            <person name="Baker J.M."/>
            <person name="Nadendla S."/>
            <person name="Giglio M.G."/>
            <person name="Touchman J.W."/>
            <person name="Blankenship R.E."/>
            <person name="Madigan M.T."/>
            <person name="Sattley W.M."/>
        </authorList>
    </citation>
    <scope>NUCLEOTIDE SEQUENCE [LARGE SCALE GENOMIC DNA]</scope>
    <source>
        <strain evidence="4">HH</strain>
    </source>
</reference>
<dbReference type="PANTHER" id="PTHR30522:SF0">
    <property type="entry name" value="NUCLEOSIDE TRIPHOSPHATE PYROPHOSPHOHYDROLASE"/>
    <property type="match status" value="1"/>
</dbReference>
<evidence type="ECO:0000259" key="2">
    <source>
        <dbReference type="Pfam" id="PF03819"/>
    </source>
</evidence>
<dbReference type="AlphaFoldDB" id="A0A5Q2N341"/>
<dbReference type="KEGG" id="hcv:FTV88_2618"/>
<sequence>MAPAIEIVGLGAGSPGHLTLAGWQALCSARRLFLRTRIHPTVEYLEKEGLSFHSFDDLYEKATSFDTLYADIAHILCQEALKGPITFAVPGHPFVGERVVPLLLEAAKKENLEVSIIAGTSFLEAMYPLLQMDPAQGFLLLDALALQEEDLMPGKETIVTQIHSTFVASDVKLTLMEQYPDDHEVVVVRAAGVEGLEKVAKLPLYELDHLSWIDHLTSLYVPSLPARIFDKGKKQDDLVHRESSVRPLMDVMKTLLGPEGCPWDRKQTHQSLKPYLIEEAYEVLEAIDEKDPQKLQDELGDLLLQVLFHALLATEKGHFGMGDVVQSITEKMIRRHPHVFGNVQVSGADEVLLNWEAIKAQEKGQGEKEKGQPSLLDALTVTLPALLRAEKVQKKASVVGFDWIDWQGPRDKVMEEWKELVEAVDLGDEKACQEELGDLLFAVVNIARFLKVNPEEALQRTTDKFIRRFQYIEDVCRKEGKTMSSCSLAELDQKWEEAKRREKMDKNQTKREK</sequence>
<dbReference type="InterPro" id="IPR000878">
    <property type="entry name" value="4pyrrol_Mease"/>
</dbReference>
<dbReference type="CDD" id="cd11723">
    <property type="entry name" value="YabN_N_like"/>
    <property type="match status" value="1"/>
</dbReference>
<dbReference type="EC" id="3.6.1.8" evidence="3"/>
<dbReference type="EMBL" id="CP045875">
    <property type="protein sequence ID" value="QGG48711.1"/>
    <property type="molecule type" value="Genomic_DNA"/>
</dbReference>
<organism evidence="3 4">
    <name type="scientific">Heliorestis convoluta</name>
    <dbReference type="NCBI Taxonomy" id="356322"/>
    <lineage>
        <taxon>Bacteria</taxon>
        <taxon>Bacillati</taxon>
        <taxon>Bacillota</taxon>
        <taxon>Clostridia</taxon>
        <taxon>Eubacteriales</taxon>
        <taxon>Heliobacteriaceae</taxon>
        <taxon>Heliorestis</taxon>
    </lineage>
</organism>
<keyword evidence="4" id="KW-1185">Reference proteome</keyword>
<gene>
    <name evidence="3" type="primary">mazG</name>
    <name evidence="3" type="ORF">FTV88_2618</name>
</gene>
<keyword evidence="3" id="KW-0378">Hydrolase</keyword>
<feature type="domain" description="NTP pyrophosphohydrolase MazG-like" evidence="2">
    <location>
        <begin position="267"/>
        <end position="340"/>
    </location>
</feature>
<evidence type="ECO:0000313" key="3">
    <source>
        <dbReference type="EMBL" id="QGG48711.1"/>
    </source>
</evidence>
<dbReference type="InterPro" id="IPR048011">
    <property type="entry name" value="NTP-PPase_MazG-like_C"/>
</dbReference>
<dbReference type="InterPro" id="IPR014777">
    <property type="entry name" value="4pyrrole_Mease_sub1"/>
</dbReference>
<dbReference type="PIRSF" id="PIRSF002845">
    <property type="entry name" value="Ttrprl_mtas_MazG"/>
    <property type="match status" value="1"/>
</dbReference>
<evidence type="ECO:0000259" key="1">
    <source>
        <dbReference type="Pfam" id="PF00590"/>
    </source>
</evidence>
<protein>
    <submittedName>
        <fullName evidence="3">Nucleoside triphosphate pyrophosphohydrolase</fullName>
        <ecNumber evidence="3">3.6.1.8</ecNumber>
    </submittedName>
</protein>
<dbReference type="Pfam" id="PF03819">
    <property type="entry name" value="MazG"/>
    <property type="match status" value="2"/>
</dbReference>
<evidence type="ECO:0000313" key="4">
    <source>
        <dbReference type="Proteomes" id="UP000366051"/>
    </source>
</evidence>
<dbReference type="InterPro" id="IPR004518">
    <property type="entry name" value="MazG-like_dom"/>
</dbReference>
<dbReference type="InterPro" id="IPR048015">
    <property type="entry name" value="NTP-PPase_MazG-like_N"/>
</dbReference>
<dbReference type="CDD" id="cd11528">
    <property type="entry name" value="NTP-PPase_MazG_Nterm"/>
    <property type="match status" value="1"/>
</dbReference>
<dbReference type="RefSeq" id="WP_153725826.1">
    <property type="nucleotide sequence ID" value="NZ_CP045875.1"/>
</dbReference>
<dbReference type="InterPro" id="IPR011551">
    <property type="entry name" value="NTP_PyrPHydrolase_MazG"/>
</dbReference>
<dbReference type="GO" id="GO:0046061">
    <property type="term" value="P:dATP catabolic process"/>
    <property type="evidence" value="ECO:0007669"/>
    <property type="project" value="TreeGrafter"/>
</dbReference>
<dbReference type="InterPro" id="IPR035996">
    <property type="entry name" value="4pyrrol_Methylase_sf"/>
</dbReference>
<dbReference type="GO" id="GO:0006950">
    <property type="term" value="P:response to stress"/>
    <property type="evidence" value="ECO:0007669"/>
    <property type="project" value="UniProtKB-ARBA"/>
</dbReference>
<dbReference type="GO" id="GO:0046052">
    <property type="term" value="P:UTP catabolic process"/>
    <property type="evidence" value="ECO:0007669"/>
    <property type="project" value="TreeGrafter"/>
</dbReference>
<dbReference type="GO" id="GO:0046076">
    <property type="term" value="P:dTTP catabolic process"/>
    <property type="evidence" value="ECO:0007669"/>
    <property type="project" value="TreeGrafter"/>
</dbReference>
<feature type="domain" description="NTP pyrophosphohydrolase MazG-like" evidence="2">
    <location>
        <begin position="413"/>
        <end position="468"/>
    </location>
</feature>
<dbReference type="CDD" id="cd11529">
    <property type="entry name" value="NTP-PPase_MazG_Cterm"/>
    <property type="match status" value="1"/>
</dbReference>
<dbReference type="SUPFAM" id="SSF101386">
    <property type="entry name" value="all-alpha NTP pyrophosphatases"/>
    <property type="match status" value="2"/>
</dbReference>
<dbReference type="OrthoDB" id="9808939at2"/>
<feature type="domain" description="Tetrapyrrole methylase" evidence="1">
    <location>
        <begin position="7"/>
        <end position="207"/>
    </location>
</feature>
<dbReference type="Gene3D" id="1.10.287.1080">
    <property type="entry name" value="MazG-like"/>
    <property type="match status" value="2"/>
</dbReference>
<dbReference type="GO" id="GO:0047693">
    <property type="term" value="F:ATP diphosphatase activity"/>
    <property type="evidence" value="ECO:0007669"/>
    <property type="project" value="UniProtKB-EC"/>
</dbReference>
<dbReference type="FunFam" id="1.10.287.1080:FF:000003">
    <property type="entry name" value="Nucleoside triphosphate pyrophosphohydrolase"/>
    <property type="match status" value="1"/>
</dbReference>
<dbReference type="NCBIfam" id="NF007113">
    <property type="entry name" value="PRK09562.1"/>
    <property type="match status" value="1"/>
</dbReference>
<dbReference type="Gene3D" id="3.40.1010.10">
    <property type="entry name" value="Cobalt-precorrin-4 Transmethylase, Domain 1"/>
    <property type="match status" value="1"/>
</dbReference>
<dbReference type="PANTHER" id="PTHR30522">
    <property type="entry name" value="NUCLEOSIDE TRIPHOSPHATE PYROPHOSPHOHYDROLASE"/>
    <property type="match status" value="1"/>
</dbReference>
<dbReference type="SUPFAM" id="SSF53790">
    <property type="entry name" value="Tetrapyrrole methylase"/>
    <property type="match status" value="1"/>
</dbReference>
<dbReference type="GO" id="GO:0046047">
    <property type="term" value="P:TTP catabolic process"/>
    <property type="evidence" value="ECO:0007669"/>
    <property type="project" value="TreeGrafter"/>
</dbReference>
<dbReference type="GO" id="GO:0046081">
    <property type="term" value="P:dUTP catabolic process"/>
    <property type="evidence" value="ECO:0007669"/>
    <property type="project" value="TreeGrafter"/>
</dbReference>